<protein>
    <submittedName>
        <fullName evidence="1">937_t:CDS:1</fullName>
    </submittedName>
</protein>
<reference evidence="1" key="1">
    <citation type="submission" date="2021-06" db="EMBL/GenBank/DDBJ databases">
        <authorList>
            <person name="Kallberg Y."/>
            <person name="Tangrot J."/>
            <person name="Rosling A."/>
        </authorList>
    </citation>
    <scope>NUCLEOTIDE SEQUENCE</scope>
    <source>
        <strain evidence="1">28 12/20/2015</strain>
    </source>
</reference>
<gene>
    <name evidence="1" type="ORF">SPELUC_LOCUS11785</name>
</gene>
<feature type="non-terminal residue" evidence="1">
    <location>
        <position position="1"/>
    </location>
</feature>
<dbReference type="EMBL" id="CAJVPW010025886">
    <property type="protein sequence ID" value="CAG8710494.1"/>
    <property type="molecule type" value="Genomic_DNA"/>
</dbReference>
<sequence>NTDENAPDPDNLTTTDSSQNSTTITDSTFSQYNTTLIKKISKKRKSASMQAHNTNIKVINYYQAINLNNN</sequence>
<keyword evidence="2" id="KW-1185">Reference proteome</keyword>
<evidence type="ECO:0000313" key="1">
    <source>
        <dbReference type="EMBL" id="CAG8710494.1"/>
    </source>
</evidence>
<feature type="non-terminal residue" evidence="1">
    <location>
        <position position="70"/>
    </location>
</feature>
<name>A0ACA9PKB3_9GLOM</name>
<organism evidence="1 2">
    <name type="scientific">Cetraspora pellucida</name>
    <dbReference type="NCBI Taxonomy" id="1433469"/>
    <lineage>
        <taxon>Eukaryota</taxon>
        <taxon>Fungi</taxon>
        <taxon>Fungi incertae sedis</taxon>
        <taxon>Mucoromycota</taxon>
        <taxon>Glomeromycotina</taxon>
        <taxon>Glomeromycetes</taxon>
        <taxon>Diversisporales</taxon>
        <taxon>Gigasporaceae</taxon>
        <taxon>Cetraspora</taxon>
    </lineage>
</organism>
<accession>A0ACA9PKB3</accession>
<proteinExistence type="predicted"/>
<evidence type="ECO:0000313" key="2">
    <source>
        <dbReference type="Proteomes" id="UP000789366"/>
    </source>
</evidence>
<dbReference type="Proteomes" id="UP000789366">
    <property type="component" value="Unassembled WGS sequence"/>
</dbReference>
<comment type="caution">
    <text evidence="1">The sequence shown here is derived from an EMBL/GenBank/DDBJ whole genome shotgun (WGS) entry which is preliminary data.</text>
</comment>